<accession>A0A9D2IF66</accession>
<dbReference type="PROSITE" id="PS50893">
    <property type="entry name" value="ABC_TRANSPORTER_2"/>
    <property type="match status" value="1"/>
</dbReference>
<evidence type="ECO:0000256" key="1">
    <source>
        <dbReference type="ARBA" id="ARBA00022448"/>
    </source>
</evidence>
<evidence type="ECO:0000256" key="3">
    <source>
        <dbReference type="ARBA" id="ARBA00022840"/>
    </source>
</evidence>
<gene>
    <name evidence="5" type="ORF">H9727_08105</name>
</gene>
<dbReference type="InterPro" id="IPR003593">
    <property type="entry name" value="AAA+_ATPase"/>
</dbReference>
<sequence>MAYKADREGGYTMEMSCFSGKNILVENVGKRYGATPVYENFSLEIEEGKITCLLGASGCGKTTLLNMLAGLTPYEGKIENVPARISYIFQQERLLPNLTVKQNVALVLGRHADEEKISQILEKVELSGKENAYPAELSGGQAQRVSIARAFAYPSGLILMDEPFSSLDTALKIRLMGVFCRLWEEEKRTAVFVTHDAEEAYMLAHRAILLRGGRVAADLREDSPVPRPYGRGSAFKQNILREMLKTE</sequence>
<dbReference type="SUPFAM" id="SSF52540">
    <property type="entry name" value="P-loop containing nucleoside triphosphate hydrolases"/>
    <property type="match status" value="1"/>
</dbReference>
<keyword evidence="1" id="KW-0813">Transport</keyword>
<reference evidence="5" key="2">
    <citation type="submission" date="2021-04" db="EMBL/GenBank/DDBJ databases">
        <authorList>
            <person name="Gilroy R."/>
        </authorList>
    </citation>
    <scope>NUCLEOTIDE SEQUENCE</scope>
    <source>
        <strain evidence="5">CHK187-5294</strain>
    </source>
</reference>
<dbReference type="Pfam" id="PF00005">
    <property type="entry name" value="ABC_tran"/>
    <property type="match status" value="1"/>
</dbReference>
<organism evidence="5 6">
    <name type="scientific">Candidatus Borkfalkia avistercoris</name>
    <dbReference type="NCBI Taxonomy" id="2838504"/>
    <lineage>
        <taxon>Bacteria</taxon>
        <taxon>Bacillati</taxon>
        <taxon>Bacillota</taxon>
        <taxon>Clostridia</taxon>
        <taxon>Christensenellales</taxon>
        <taxon>Christensenellaceae</taxon>
        <taxon>Candidatus Borkfalkia</taxon>
    </lineage>
</organism>
<keyword evidence="3 5" id="KW-0067">ATP-binding</keyword>
<name>A0A9D2IF66_9FIRM</name>
<keyword evidence="2" id="KW-0547">Nucleotide-binding</keyword>
<proteinExistence type="predicted"/>
<dbReference type="PANTHER" id="PTHR42781">
    <property type="entry name" value="SPERMIDINE/PUTRESCINE IMPORT ATP-BINDING PROTEIN POTA"/>
    <property type="match status" value="1"/>
</dbReference>
<evidence type="ECO:0000256" key="2">
    <source>
        <dbReference type="ARBA" id="ARBA00022741"/>
    </source>
</evidence>
<protein>
    <submittedName>
        <fullName evidence="5">ABC transporter ATP-binding protein</fullName>
    </submittedName>
</protein>
<dbReference type="Gene3D" id="3.40.50.300">
    <property type="entry name" value="P-loop containing nucleotide triphosphate hydrolases"/>
    <property type="match status" value="1"/>
</dbReference>
<dbReference type="PROSITE" id="PS00211">
    <property type="entry name" value="ABC_TRANSPORTER_1"/>
    <property type="match status" value="1"/>
</dbReference>
<dbReference type="PANTHER" id="PTHR42781:SF8">
    <property type="entry name" value="BICARBONATE TRANSPORT ATP-BINDING PROTEIN CMPC"/>
    <property type="match status" value="1"/>
</dbReference>
<dbReference type="GO" id="GO:0016887">
    <property type="term" value="F:ATP hydrolysis activity"/>
    <property type="evidence" value="ECO:0007669"/>
    <property type="project" value="InterPro"/>
</dbReference>
<dbReference type="InterPro" id="IPR050093">
    <property type="entry name" value="ABC_SmlMolc_Importer"/>
</dbReference>
<dbReference type="SMART" id="SM00382">
    <property type="entry name" value="AAA"/>
    <property type="match status" value="1"/>
</dbReference>
<comment type="caution">
    <text evidence="5">The sequence shown here is derived from an EMBL/GenBank/DDBJ whole genome shotgun (WGS) entry which is preliminary data.</text>
</comment>
<dbReference type="InterPro" id="IPR027417">
    <property type="entry name" value="P-loop_NTPase"/>
</dbReference>
<dbReference type="InterPro" id="IPR003439">
    <property type="entry name" value="ABC_transporter-like_ATP-bd"/>
</dbReference>
<reference evidence="5" key="1">
    <citation type="journal article" date="2021" name="PeerJ">
        <title>Extensive microbial diversity within the chicken gut microbiome revealed by metagenomics and culture.</title>
        <authorList>
            <person name="Gilroy R."/>
            <person name="Ravi A."/>
            <person name="Getino M."/>
            <person name="Pursley I."/>
            <person name="Horton D.L."/>
            <person name="Alikhan N.F."/>
            <person name="Baker D."/>
            <person name="Gharbi K."/>
            <person name="Hall N."/>
            <person name="Watson M."/>
            <person name="Adriaenssens E.M."/>
            <person name="Foster-Nyarko E."/>
            <person name="Jarju S."/>
            <person name="Secka A."/>
            <person name="Antonio M."/>
            <person name="Oren A."/>
            <person name="Chaudhuri R.R."/>
            <person name="La Ragione R."/>
            <person name="Hildebrand F."/>
            <person name="Pallen M.J."/>
        </authorList>
    </citation>
    <scope>NUCLEOTIDE SEQUENCE</scope>
    <source>
        <strain evidence="5">CHK187-5294</strain>
    </source>
</reference>
<evidence type="ECO:0000313" key="5">
    <source>
        <dbReference type="EMBL" id="HIZ04232.1"/>
    </source>
</evidence>
<evidence type="ECO:0000313" key="6">
    <source>
        <dbReference type="Proteomes" id="UP000824132"/>
    </source>
</evidence>
<dbReference type="Proteomes" id="UP000824132">
    <property type="component" value="Unassembled WGS sequence"/>
</dbReference>
<dbReference type="AlphaFoldDB" id="A0A9D2IF66"/>
<dbReference type="GO" id="GO:0005524">
    <property type="term" value="F:ATP binding"/>
    <property type="evidence" value="ECO:0007669"/>
    <property type="project" value="UniProtKB-KW"/>
</dbReference>
<evidence type="ECO:0000259" key="4">
    <source>
        <dbReference type="PROSITE" id="PS50893"/>
    </source>
</evidence>
<feature type="domain" description="ABC transporter" evidence="4">
    <location>
        <begin position="23"/>
        <end position="237"/>
    </location>
</feature>
<dbReference type="InterPro" id="IPR017871">
    <property type="entry name" value="ABC_transporter-like_CS"/>
</dbReference>
<dbReference type="EMBL" id="DXCL01000046">
    <property type="protein sequence ID" value="HIZ04232.1"/>
    <property type="molecule type" value="Genomic_DNA"/>
</dbReference>